<dbReference type="InterPro" id="IPR002123">
    <property type="entry name" value="Plipid/glycerol_acylTrfase"/>
</dbReference>
<dbReference type="AlphaFoldDB" id="K6H334"/>
<dbReference type="SUPFAM" id="SSF69593">
    <property type="entry name" value="Glycerol-3-phosphate (1)-acyltransferase"/>
    <property type="match status" value="1"/>
</dbReference>
<dbReference type="Proteomes" id="UP000010310">
    <property type="component" value="Unassembled WGS sequence"/>
</dbReference>
<comment type="pathway">
    <text evidence="1">Lipid metabolism.</text>
</comment>
<evidence type="ECO:0000256" key="3">
    <source>
        <dbReference type="ARBA" id="ARBA00023315"/>
    </source>
</evidence>
<dbReference type="GO" id="GO:0006654">
    <property type="term" value="P:phosphatidic acid biosynthetic process"/>
    <property type="evidence" value="ECO:0007669"/>
    <property type="project" value="TreeGrafter"/>
</dbReference>
<protein>
    <submittedName>
        <fullName evidence="5">Acyltransferase</fullName>
    </submittedName>
</protein>
<keyword evidence="2 5" id="KW-0808">Transferase</keyword>
<comment type="caution">
    <text evidence="5">The sequence shown here is derived from an EMBL/GenBank/DDBJ whole genome shotgun (WGS) entry which is preliminary data.</text>
</comment>
<dbReference type="CDD" id="cd07989">
    <property type="entry name" value="LPLAT_AGPAT-like"/>
    <property type="match status" value="1"/>
</dbReference>
<evidence type="ECO:0000256" key="2">
    <source>
        <dbReference type="ARBA" id="ARBA00022679"/>
    </source>
</evidence>
<evidence type="ECO:0000259" key="4">
    <source>
        <dbReference type="SMART" id="SM00563"/>
    </source>
</evidence>
<gene>
    <name evidence="5" type="ORF">B273_0923</name>
</gene>
<keyword evidence="3 5" id="KW-0012">Acyltransferase</keyword>
<evidence type="ECO:0000256" key="1">
    <source>
        <dbReference type="ARBA" id="ARBA00005189"/>
    </source>
</evidence>
<feature type="domain" description="Phospholipid/glycerol acyltransferase" evidence="4">
    <location>
        <begin position="1"/>
        <end position="90"/>
    </location>
</feature>
<evidence type="ECO:0000313" key="6">
    <source>
        <dbReference type="Proteomes" id="UP000010310"/>
    </source>
</evidence>
<dbReference type="GO" id="GO:0003841">
    <property type="term" value="F:1-acylglycerol-3-phosphate O-acyltransferase activity"/>
    <property type="evidence" value="ECO:0007669"/>
    <property type="project" value="TreeGrafter"/>
</dbReference>
<dbReference type="EMBL" id="AMWX01000002">
    <property type="protein sequence ID" value="EKO36918.1"/>
    <property type="molecule type" value="Genomic_DNA"/>
</dbReference>
<name>K6H334_9GAMM</name>
<reference evidence="5 6" key="1">
    <citation type="submission" date="2012-09" db="EMBL/GenBank/DDBJ databases">
        <authorList>
            <person name="Dupont C.L."/>
            <person name="Rusch D.B."/>
            <person name="Lombardo M.-J."/>
            <person name="Novotny M."/>
            <person name="Yee-Greenbaum J."/>
            <person name="Laskin R."/>
        </authorList>
    </citation>
    <scope>NUCLEOTIDE SEQUENCE [LARGE SCALE GENOMIC DNA]</scope>
    <source>
        <strain evidence="5">SAR86E</strain>
    </source>
</reference>
<sequence>MKQEILFIPFFGWAISRLQPISINRKLKYESLKKVISVGGKRIRSGYAILVFPEGTRNEPNSGIGKFGNSCGILAANESVPIIPVCHNAGKYWINRSFKKKAGTISVIVGKPISGDNPKDLTERAQSWVSKTHTIIN</sequence>
<accession>K6H334</accession>
<proteinExistence type="predicted"/>
<dbReference type="Pfam" id="PF01553">
    <property type="entry name" value="Acyltransferase"/>
    <property type="match status" value="1"/>
</dbReference>
<dbReference type="PANTHER" id="PTHR10434:SF40">
    <property type="entry name" value="1-ACYL-SN-GLYCEROL-3-PHOSPHATE ACYLTRANSFERASE"/>
    <property type="match status" value="1"/>
</dbReference>
<dbReference type="PANTHER" id="PTHR10434">
    <property type="entry name" value="1-ACYL-SN-GLYCEROL-3-PHOSPHATE ACYLTRANSFERASE"/>
    <property type="match status" value="1"/>
</dbReference>
<keyword evidence="6" id="KW-1185">Reference proteome</keyword>
<dbReference type="STRING" id="1208365.B273_0923"/>
<dbReference type="SMART" id="SM00563">
    <property type="entry name" value="PlsC"/>
    <property type="match status" value="1"/>
</dbReference>
<evidence type="ECO:0000313" key="5">
    <source>
        <dbReference type="EMBL" id="EKO36918.1"/>
    </source>
</evidence>
<organism evidence="5 6">
    <name type="scientific">SAR86 cluster bacterium SAR86E</name>
    <dbReference type="NCBI Taxonomy" id="1208365"/>
    <lineage>
        <taxon>Bacteria</taxon>
        <taxon>Pseudomonadati</taxon>
        <taxon>Pseudomonadota</taxon>
        <taxon>Gammaproteobacteria</taxon>
        <taxon>SAR86 cluster</taxon>
    </lineage>
</organism>